<keyword evidence="4" id="KW-1185">Reference proteome</keyword>
<dbReference type="PANTHER" id="PTHR12066">
    <property type="entry name" value="TELOMERASE REVERSE TRANSCRIPTASE"/>
    <property type="match status" value="1"/>
</dbReference>
<comment type="catalytic activity">
    <reaction evidence="1">
        <text>DNA(n) + a 2'-deoxyribonucleoside 5'-triphosphate = DNA(n+1) + diphosphate</text>
        <dbReference type="Rhea" id="RHEA:22508"/>
        <dbReference type="Rhea" id="RHEA-COMP:17339"/>
        <dbReference type="Rhea" id="RHEA-COMP:17340"/>
        <dbReference type="ChEBI" id="CHEBI:33019"/>
        <dbReference type="ChEBI" id="CHEBI:61560"/>
        <dbReference type="ChEBI" id="CHEBI:173112"/>
        <dbReference type="EC" id="2.7.7.49"/>
    </reaction>
</comment>
<evidence type="ECO:0000256" key="2">
    <source>
        <dbReference type="SAM" id="MobiDB-lite"/>
    </source>
</evidence>
<dbReference type="GO" id="GO:0070034">
    <property type="term" value="F:telomerase RNA binding"/>
    <property type="evidence" value="ECO:0007669"/>
    <property type="project" value="TreeGrafter"/>
</dbReference>
<feature type="region of interest" description="Disordered" evidence="2">
    <location>
        <begin position="61"/>
        <end position="85"/>
    </location>
</feature>
<dbReference type="EC" id="2.7.7.49" evidence="1"/>
<evidence type="ECO:0000256" key="1">
    <source>
        <dbReference type="RuleBase" id="RU365061"/>
    </source>
</evidence>
<feature type="non-terminal residue" evidence="3">
    <location>
        <position position="386"/>
    </location>
</feature>
<accession>A0A9P4MZ66</accession>
<dbReference type="EMBL" id="ML986718">
    <property type="protein sequence ID" value="KAF2259198.1"/>
    <property type="molecule type" value="Genomic_DNA"/>
</dbReference>
<keyword evidence="1" id="KW-0779">Telomere</keyword>
<keyword evidence="1" id="KW-0460">Magnesium</keyword>
<dbReference type="InterPro" id="IPR003545">
    <property type="entry name" value="Telomerase_RT"/>
</dbReference>
<name>A0A9P4MZ66_9PLEO</name>
<organism evidence="3 4">
    <name type="scientific">Lojkania enalia</name>
    <dbReference type="NCBI Taxonomy" id="147567"/>
    <lineage>
        <taxon>Eukaryota</taxon>
        <taxon>Fungi</taxon>
        <taxon>Dikarya</taxon>
        <taxon>Ascomycota</taxon>
        <taxon>Pezizomycotina</taxon>
        <taxon>Dothideomycetes</taxon>
        <taxon>Pleosporomycetidae</taxon>
        <taxon>Pleosporales</taxon>
        <taxon>Pleosporales incertae sedis</taxon>
        <taxon>Lojkania</taxon>
    </lineage>
</organism>
<sequence length="386" mass="43473">MKRKRSAHAGGRPPKRTRDADQSAIATPTPVDHPVLQRLYPEILSLRHYLLARLPSSSKNRRRKISQFGVSSSPGQDATATCSSHVDSDGVDVELGRLLDSTLVGVSPKATTTRADDPAKEAREKDIQTFSQQLSDHSTGCTFQPGGFLQGETVNFVIWLLFKKSSAHRPLHLLCHGFQRASQRGQNGLKLSAAQCIPGIVSHSPNTYVDTLKGPLWHRLRSLLGPGGDRMMMDLLLDCGIFYRIDSRPSNFYQLSGTPVSELRHAPVADDNRKAPKTTSGKQSILTREIRNPGEITFVRNRMLYARAALNAKGGVRFGMRHIHVLNRFPNLKDEEQTIHIMRYIFPRQFGLHNVFISQVDSRETSMQFKDYTLREREIQQTMHRD</sequence>
<dbReference type="GO" id="GO:0046872">
    <property type="term" value="F:metal ion binding"/>
    <property type="evidence" value="ECO:0007669"/>
    <property type="project" value="UniProtKB-KW"/>
</dbReference>
<dbReference type="OrthoDB" id="289721at2759"/>
<proteinExistence type="inferred from homology"/>
<keyword evidence="1" id="KW-0548">Nucleotidyltransferase</keyword>
<dbReference type="GO" id="GO:0003720">
    <property type="term" value="F:telomerase activity"/>
    <property type="evidence" value="ECO:0007669"/>
    <property type="project" value="InterPro"/>
</dbReference>
<comment type="similarity">
    <text evidence="1">Belongs to the reverse transcriptase family. Telomerase subfamily.</text>
</comment>
<gene>
    <name evidence="3" type="ORF">CC78DRAFT_525270</name>
</gene>
<feature type="region of interest" description="Disordered" evidence="2">
    <location>
        <begin position="1"/>
        <end position="30"/>
    </location>
</feature>
<keyword evidence="1" id="KW-0539">Nucleus</keyword>
<dbReference type="GO" id="GO:0000781">
    <property type="term" value="C:chromosome, telomeric region"/>
    <property type="evidence" value="ECO:0007669"/>
    <property type="project" value="UniProtKB-SubCell"/>
</dbReference>
<dbReference type="AlphaFoldDB" id="A0A9P4MZ66"/>
<keyword evidence="1" id="KW-0695">RNA-directed DNA polymerase</keyword>
<comment type="caution">
    <text evidence="3">The sequence shown here is derived from an EMBL/GenBank/DDBJ whole genome shotgun (WGS) entry which is preliminary data.</text>
</comment>
<protein>
    <recommendedName>
        <fullName evidence="1">Telomerase reverse transcriptase</fullName>
        <ecNumber evidence="1">2.7.7.49</ecNumber>
    </recommendedName>
    <alternativeName>
        <fullName evidence="1">Telomerase catalytic subunit</fullName>
    </alternativeName>
</protein>
<dbReference type="GO" id="GO:0007004">
    <property type="term" value="P:telomere maintenance via telomerase"/>
    <property type="evidence" value="ECO:0007669"/>
    <property type="project" value="TreeGrafter"/>
</dbReference>
<keyword evidence="1" id="KW-0479">Metal-binding</keyword>
<dbReference type="GO" id="GO:0000333">
    <property type="term" value="C:telomerase catalytic core complex"/>
    <property type="evidence" value="ECO:0007669"/>
    <property type="project" value="TreeGrafter"/>
</dbReference>
<evidence type="ECO:0000313" key="4">
    <source>
        <dbReference type="Proteomes" id="UP000800093"/>
    </source>
</evidence>
<feature type="compositionally biased region" description="Polar residues" evidence="2">
    <location>
        <begin position="68"/>
        <end position="85"/>
    </location>
</feature>
<comment type="function">
    <text evidence="1">Telomerase is a ribonucleoprotein enzyme essential for the replication of chromosome termini in most eukaryotes. It elongates telomeres. It is a reverse transcriptase that adds simple sequence repeats to chromosome ends by copying a template sequence within the RNA component of the enzyme.</text>
</comment>
<dbReference type="GO" id="GO:0042162">
    <property type="term" value="F:telomeric DNA binding"/>
    <property type="evidence" value="ECO:0007669"/>
    <property type="project" value="TreeGrafter"/>
</dbReference>
<dbReference type="Proteomes" id="UP000800093">
    <property type="component" value="Unassembled WGS sequence"/>
</dbReference>
<keyword evidence="1" id="KW-0158">Chromosome</keyword>
<dbReference type="PANTHER" id="PTHR12066:SF0">
    <property type="entry name" value="TELOMERASE REVERSE TRANSCRIPTASE"/>
    <property type="match status" value="1"/>
</dbReference>
<comment type="subcellular location">
    <subcellularLocation>
        <location evidence="1">Nucleus</location>
    </subcellularLocation>
    <subcellularLocation>
        <location evidence="1">Chromosome</location>
        <location evidence="1">Telomere</location>
    </subcellularLocation>
</comment>
<reference evidence="4" key="1">
    <citation type="journal article" date="2020" name="Stud. Mycol.">
        <title>101 Dothideomycetes genomes: A test case for predicting lifestyles and emergence of pathogens.</title>
        <authorList>
            <person name="Haridas S."/>
            <person name="Albert R."/>
            <person name="Binder M."/>
            <person name="Bloem J."/>
            <person name="LaButti K."/>
            <person name="Salamov A."/>
            <person name="Andreopoulos B."/>
            <person name="Baker S."/>
            <person name="Barry K."/>
            <person name="Bills G."/>
            <person name="Bluhm B."/>
            <person name="Cannon C."/>
            <person name="Castanera R."/>
            <person name="Culley D."/>
            <person name="Daum C."/>
            <person name="Ezra D."/>
            <person name="Gonzalez J."/>
            <person name="Henrissat B."/>
            <person name="Kuo A."/>
            <person name="Liang C."/>
            <person name="Lipzen A."/>
            <person name="Lutzoni F."/>
            <person name="Magnuson J."/>
            <person name="Mondo S."/>
            <person name="Nolan M."/>
            <person name="Ohm R."/>
            <person name="Pangilinan J."/>
            <person name="Park H.-J."/>
            <person name="Ramirez L."/>
            <person name="Alfaro M."/>
            <person name="Sun H."/>
            <person name="Tritt A."/>
            <person name="Yoshinaga Y."/>
            <person name="Zwiers L.-H."/>
            <person name="Turgeon B."/>
            <person name="Goodwin S."/>
            <person name="Spatafora J."/>
            <person name="Crous P."/>
            <person name="Grigoriev I."/>
        </authorList>
    </citation>
    <scope>NUCLEOTIDE SEQUENCE [LARGE SCALE GENOMIC DNA]</scope>
    <source>
        <strain evidence="4">CBS 304.66</strain>
    </source>
</reference>
<keyword evidence="1" id="KW-0808">Transferase</keyword>
<evidence type="ECO:0000313" key="3">
    <source>
        <dbReference type="EMBL" id="KAF2259198.1"/>
    </source>
</evidence>